<dbReference type="InterPro" id="IPR036278">
    <property type="entry name" value="Sialidase_sf"/>
</dbReference>
<comment type="caution">
    <text evidence="2">The sequence shown here is derived from an EMBL/GenBank/DDBJ whole genome shotgun (WGS) entry which is preliminary data.</text>
</comment>
<evidence type="ECO:0000259" key="1">
    <source>
        <dbReference type="Pfam" id="PF13088"/>
    </source>
</evidence>
<dbReference type="Proteomes" id="UP000015893">
    <property type="component" value="Unassembled WGS sequence"/>
</dbReference>
<accession>A0AB33Z4P0</accession>
<dbReference type="SUPFAM" id="SSF50939">
    <property type="entry name" value="Sialidases"/>
    <property type="match status" value="1"/>
</dbReference>
<dbReference type="PANTHER" id="PTHR43752">
    <property type="entry name" value="BNR/ASP-BOX REPEAT FAMILY PROTEIN"/>
    <property type="match status" value="1"/>
</dbReference>
<protein>
    <recommendedName>
        <fullName evidence="1">Sialidase domain-containing protein</fullName>
    </recommendedName>
</protein>
<name>A0AB33Z4P0_HELPX</name>
<dbReference type="EMBL" id="AUSI01000060">
    <property type="protein sequence ID" value="EQK94061.1"/>
    <property type="molecule type" value="Genomic_DNA"/>
</dbReference>
<organism evidence="2 3">
    <name type="scientific">Helicobacter pylori UM037</name>
    <dbReference type="NCBI Taxonomy" id="1321939"/>
    <lineage>
        <taxon>Bacteria</taxon>
        <taxon>Pseudomonadati</taxon>
        <taxon>Campylobacterota</taxon>
        <taxon>Epsilonproteobacteria</taxon>
        <taxon>Campylobacterales</taxon>
        <taxon>Helicobacteraceae</taxon>
        <taxon>Helicobacter</taxon>
    </lineage>
</organism>
<evidence type="ECO:0000313" key="2">
    <source>
        <dbReference type="EMBL" id="EQK94061.1"/>
    </source>
</evidence>
<dbReference type="Pfam" id="PF13088">
    <property type="entry name" value="BNR_2"/>
    <property type="match status" value="1"/>
</dbReference>
<dbReference type="PANTHER" id="PTHR43752:SF2">
    <property type="entry name" value="BNR_ASP-BOX REPEAT FAMILY PROTEIN"/>
    <property type="match status" value="1"/>
</dbReference>
<dbReference type="KEGG" id="hpyi:K750_05180"/>
<reference evidence="2 3" key="1">
    <citation type="journal article" date="2013" name="Genome Announc.">
        <title>Multiple genome sequences of Helicobacter pylori strains of diverse disease and antibiotic resistance backgrounds from Malaysia.</title>
        <authorList>
            <person name="Rehvathy V."/>
            <person name="Tan M.H."/>
            <person name="Gunaletchumy S.P."/>
            <person name="Teh X."/>
            <person name="Wang S."/>
            <person name="Baybayan P."/>
            <person name="Singh S."/>
            <person name="Ashby M."/>
            <person name="Kaakoush N.O."/>
            <person name="Mitchell H.M."/>
            <person name="Croft L.J."/>
            <person name="Goh K.L."/>
            <person name="Loke M.F."/>
            <person name="Vadivelu J."/>
        </authorList>
    </citation>
    <scope>NUCLEOTIDE SEQUENCE [LARGE SCALE GENOMIC DNA]</scope>
    <source>
        <strain evidence="2 3">UM037</strain>
    </source>
</reference>
<dbReference type="AlphaFoldDB" id="A0AB33Z4P0"/>
<feature type="domain" description="Sialidase" evidence="1">
    <location>
        <begin position="75"/>
        <end position="345"/>
    </location>
</feature>
<dbReference type="RefSeq" id="WP_015644262.1">
    <property type="nucleotide sequence ID" value="NC_021217.3"/>
</dbReference>
<dbReference type="InterPro" id="IPR011040">
    <property type="entry name" value="Sialidase"/>
</dbReference>
<evidence type="ECO:0000313" key="3">
    <source>
        <dbReference type="Proteomes" id="UP000015893"/>
    </source>
</evidence>
<proteinExistence type="predicted"/>
<sequence>MEPSRNRLKHAAFFVGLFIVLFLIAMKRQTPPYAFVHNQTLVTQNPPYFTQLTIPKPDDALSVHASALINLPNDNLLSAYFSGTKEGAKDVKISANLFDGKINRWSEAFILLTKEELSKNAHEYIKKLGNPLLFLHDDKILLFVVGVSMGGWATSKIYQFESTLEPIHFKFARKLSLSPFLNLSHLIKNKPLNTTDGGFMLPLYHELATQYPLLLKFDKQNNPRELLRPNTLNHQLQPSLTPFKDCAVMAFRNHSFKDNIMLETCKTPTAWQKPMLTNLKNLNDALNLINLNEELYLIHNPSDLSLRRKELWLSKLENSNSFKTLKVLDKANEVSYPSYSLNSHFIDIVYTYNRSHIKHIRFNMAYLKSLLK</sequence>
<gene>
    <name evidence="2" type="ORF">N198_02570</name>
</gene>